<evidence type="ECO:0000313" key="1">
    <source>
        <dbReference type="EMBL" id="SFG42946.1"/>
    </source>
</evidence>
<organism evidence="1 2">
    <name type="scientific">Corynebacterium spheniscorum</name>
    <dbReference type="NCBI Taxonomy" id="185761"/>
    <lineage>
        <taxon>Bacteria</taxon>
        <taxon>Bacillati</taxon>
        <taxon>Actinomycetota</taxon>
        <taxon>Actinomycetes</taxon>
        <taxon>Mycobacteriales</taxon>
        <taxon>Corynebacteriaceae</taxon>
        <taxon>Corynebacterium</taxon>
    </lineage>
</organism>
<dbReference type="Proteomes" id="UP000199065">
    <property type="component" value="Unassembled WGS sequence"/>
</dbReference>
<keyword evidence="2" id="KW-1185">Reference proteome</keyword>
<dbReference type="EMBL" id="FOPJ01000004">
    <property type="protein sequence ID" value="SFG42946.1"/>
    <property type="molecule type" value="Genomic_DNA"/>
</dbReference>
<gene>
    <name evidence="1" type="ORF">SAMN05660282_00846</name>
</gene>
<reference evidence="1 2" key="1">
    <citation type="submission" date="2016-10" db="EMBL/GenBank/DDBJ databases">
        <authorList>
            <person name="de Groot N.N."/>
        </authorList>
    </citation>
    <scope>NUCLEOTIDE SEQUENCE [LARGE SCALE GENOMIC DNA]</scope>
    <source>
        <strain>J11</strain>
        <strain evidence="2">PG 39</strain>
    </source>
</reference>
<name>A0A1I2RYW7_9CORY</name>
<dbReference type="STRING" id="185761.SAMN05660282_00846"/>
<protein>
    <submittedName>
        <fullName evidence="1">Uncharacterized protein</fullName>
    </submittedName>
</protein>
<accession>A0A1I2RYW7</accession>
<sequence length="125" mass="13831">MCPAFQFLVSDLELPEISAHSNNVKVTQVYEVPTPAQKAAFLLANYPEIPTQKYSPSGQKLPGVPIGHAHCPPTLRYFRSNSYLTLKIALPETRLPHASHTRTPALQGVQLCRTCTVFQPPTYVS</sequence>
<evidence type="ECO:0000313" key="2">
    <source>
        <dbReference type="Proteomes" id="UP000199065"/>
    </source>
</evidence>
<proteinExistence type="predicted"/>
<dbReference type="AlphaFoldDB" id="A0A1I2RYW7"/>